<evidence type="ECO:0000256" key="3">
    <source>
        <dbReference type="ARBA" id="ARBA00022723"/>
    </source>
</evidence>
<evidence type="ECO:0000256" key="4">
    <source>
        <dbReference type="ARBA" id="ARBA00022801"/>
    </source>
</evidence>
<evidence type="ECO:0000256" key="5">
    <source>
        <dbReference type="ARBA" id="ARBA00022833"/>
    </source>
</evidence>
<evidence type="ECO:0000256" key="1">
    <source>
        <dbReference type="ARBA" id="ARBA00006040"/>
    </source>
</evidence>
<protein>
    <submittedName>
        <fullName evidence="9">Metalloendopeptidase</fullName>
        <ecNumber evidence="9">3.4.24.37</ecNumber>
    </submittedName>
</protein>
<dbReference type="CDD" id="cd06455">
    <property type="entry name" value="M3A_TOP"/>
    <property type="match status" value="1"/>
</dbReference>
<reference evidence="9" key="1">
    <citation type="submission" date="2022-07" db="EMBL/GenBank/DDBJ databases">
        <title>Phylogenomic reconstructions and comparative analyses of Kickxellomycotina fungi.</title>
        <authorList>
            <person name="Reynolds N.K."/>
            <person name="Stajich J.E."/>
            <person name="Barry K."/>
            <person name="Grigoriev I.V."/>
            <person name="Crous P."/>
            <person name="Smith M.E."/>
        </authorList>
    </citation>
    <scope>NUCLEOTIDE SEQUENCE</scope>
    <source>
        <strain evidence="9">BCRC 34381</strain>
    </source>
</reference>
<accession>A0A9W8CZU1</accession>
<dbReference type="GO" id="GO:0046872">
    <property type="term" value="F:metal ion binding"/>
    <property type="evidence" value="ECO:0007669"/>
    <property type="project" value="UniProtKB-UniRule"/>
</dbReference>
<dbReference type="InterPro" id="IPR024077">
    <property type="entry name" value="Neurolysin/TOP_dom2"/>
</dbReference>
<evidence type="ECO:0000256" key="7">
    <source>
        <dbReference type="RuleBase" id="RU003435"/>
    </source>
</evidence>
<organism evidence="9 10">
    <name type="scientific">Coemansia biformis</name>
    <dbReference type="NCBI Taxonomy" id="1286918"/>
    <lineage>
        <taxon>Eukaryota</taxon>
        <taxon>Fungi</taxon>
        <taxon>Fungi incertae sedis</taxon>
        <taxon>Zoopagomycota</taxon>
        <taxon>Kickxellomycotina</taxon>
        <taxon>Kickxellomycetes</taxon>
        <taxon>Kickxellales</taxon>
        <taxon>Kickxellaceae</taxon>
        <taxon>Coemansia</taxon>
    </lineage>
</organism>
<dbReference type="GO" id="GO:0005758">
    <property type="term" value="C:mitochondrial intermembrane space"/>
    <property type="evidence" value="ECO:0007669"/>
    <property type="project" value="TreeGrafter"/>
</dbReference>
<keyword evidence="3 7" id="KW-0479">Metal-binding</keyword>
<dbReference type="GO" id="GO:0006508">
    <property type="term" value="P:proteolysis"/>
    <property type="evidence" value="ECO:0007669"/>
    <property type="project" value="UniProtKB-KW"/>
</dbReference>
<dbReference type="InterPro" id="IPR024079">
    <property type="entry name" value="MetalloPept_cat_dom_sf"/>
</dbReference>
<dbReference type="Gene3D" id="1.10.1370.10">
    <property type="entry name" value="Neurolysin, domain 3"/>
    <property type="match status" value="1"/>
</dbReference>
<dbReference type="AlphaFoldDB" id="A0A9W8CZU1"/>
<dbReference type="InterPro" id="IPR001567">
    <property type="entry name" value="Pept_M3A_M3B_dom"/>
</dbReference>
<dbReference type="GO" id="GO:0004222">
    <property type="term" value="F:metalloendopeptidase activity"/>
    <property type="evidence" value="ECO:0007669"/>
    <property type="project" value="UniProtKB-EC"/>
</dbReference>
<dbReference type="Gene3D" id="1.20.1050.40">
    <property type="entry name" value="Endopeptidase. Chain P, domain 1"/>
    <property type="match status" value="1"/>
</dbReference>
<evidence type="ECO:0000313" key="10">
    <source>
        <dbReference type="Proteomes" id="UP001143981"/>
    </source>
</evidence>
<dbReference type="FunFam" id="3.40.390.10:FF:000006">
    <property type="entry name" value="Thimet oligopeptidase 1"/>
    <property type="match status" value="1"/>
</dbReference>
<comment type="similarity">
    <text evidence="1 7">Belongs to the peptidase M3 family.</text>
</comment>
<comment type="caution">
    <text evidence="9">The sequence shown here is derived from an EMBL/GenBank/DDBJ whole genome shotgun (WGS) entry which is preliminary data.</text>
</comment>
<gene>
    <name evidence="9" type="primary">PRD1_1</name>
    <name evidence="9" type="ORF">LPJ61_001172</name>
</gene>
<dbReference type="InterPro" id="IPR024080">
    <property type="entry name" value="Neurolysin/TOP_N"/>
</dbReference>
<evidence type="ECO:0000256" key="2">
    <source>
        <dbReference type="ARBA" id="ARBA00022670"/>
    </source>
</evidence>
<evidence type="ECO:0000313" key="9">
    <source>
        <dbReference type="EMBL" id="KAJ1734234.1"/>
    </source>
</evidence>
<keyword evidence="10" id="KW-1185">Reference proteome</keyword>
<dbReference type="OrthoDB" id="534666at2759"/>
<dbReference type="Gene3D" id="3.40.390.10">
    <property type="entry name" value="Collagenase (Catalytic Domain)"/>
    <property type="match status" value="1"/>
</dbReference>
<dbReference type="EMBL" id="JANBOI010000086">
    <property type="protein sequence ID" value="KAJ1734234.1"/>
    <property type="molecule type" value="Genomic_DNA"/>
</dbReference>
<keyword evidence="2 7" id="KW-0645">Protease</keyword>
<evidence type="ECO:0000259" key="8">
    <source>
        <dbReference type="Pfam" id="PF01432"/>
    </source>
</evidence>
<dbReference type="SUPFAM" id="SSF55486">
    <property type="entry name" value="Metalloproteases ('zincins'), catalytic domain"/>
    <property type="match status" value="1"/>
</dbReference>
<keyword evidence="6 7" id="KW-0482">Metalloprotease</keyword>
<evidence type="ECO:0000256" key="6">
    <source>
        <dbReference type="ARBA" id="ARBA00023049"/>
    </source>
</evidence>
<dbReference type="InterPro" id="IPR045090">
    <property type="entry name" value="Pept_M3A_M3B"/>
</dbReference>
<proteinExistence type="inferred from homology"/>
<dbReference type="EC" id="3.4.24.37" evidence="9"/>
<comment type="cofactor">
    <cofactor evidence="7">
        <name>Zn(2+)</name>
        <dbReference type="ChEBI" id="CHEBI:29105"/>
    </cofactor>
    <text evidence="7">Binds 1 zinc ion.</text>
</comment>
<keyword evidence="5 7" id="KW-0862">Zinc</keyword>
<dbReference type="Proteomes" id="UP001143981">
    <property type="component" value="Unassembled WGS sequence"/>
</dbReference>
<feature type="domain" description="Peptidase M3A/M3B catalytic" evidence="8">
    <location>
        <begin position="222"/>
        <end position="672"/>
    </location>
</feature>
<dbReference type="PANTHER" id="PTHR11804">
    <property type="entry name" value="PROTEASE M3 THIMET OLIGOPEPTIDASE-RELATED"/>
    <property type="match status" value="1"/>
</dbReference>
<keyword evidence="4 7" id="KW-0378">Hydrolase</keyword>
<sequence length="676" mass="76861">MALSTLAPSAAPKGSLIDFRLAPAEIARQVEECIDKERAVMDAVAQETAPTFANVIAPLGQAAAKFDHKCCAINFLMSIAVDKEVRDACTQADRLLDEFDIERTMREDVYKVVRAVYDSEDEMDRLDPEDRRLVESMELEYRRAGLLLPSEKREQLATVKKRQADLVTDFDRAVNEVDARVLLTRDELEGLPDDYFDGRETEEVDGETKYVVTSKYPDLFPLMRYAKREATRKTMVIATENRCLDNIPRLQELVKLRLEEAQLLGYNTYSEYAMEILMAKVPQAAVDMEEDLIARLTGPAKRELAELEALKKADMESASKPYTGFYYWDRAYYTRIVTEQRHKLKSEDIRQYFPLAQATRGMLDIYQKMLGLRVVQIDNDLVWHPDVDTYEVWEADEDVFVGHFHLDLYPREGKFNHGAEWPIRRGCNHPDGTRDFPVAALVANFPRPTSTAPSLLPHSDVVTLMHELGHVFHDLCAHTKWKWFHGTRVERDFVEAPSQMLENWAWDPASLRKFAVHHESGEPIPEEVVAKLVAAKNEGAGLSTLTQVFYGLFDLAIHNTTTSNIDVDKMYNDMRDQIALLGTGDVVTHRVAVFTHVAGGYSSRYYGYLWSQVFSADMYAARFKGEGIDNAKTGSDYRTEILCPGSSRDAMESLERFLGRKPDNAAFLESIGLKAD</sequence>
<name>A0A9W8CZU1_9FUNG</name>
<dbReference type="PANTHER" id="PTHR11804:SF84">
    <property type="entry name" value="SACCHAROLYSIN"/>
    <property type="match status" value="1"/>
</dbReference>
<dbReference type="GO" id="GO:0006518">
    <property type="term" value="P:peptide metabolic process"/>
    <property type="evidence" value="ECO:0007669"/>
    <property type="project" value="TreeGrafter"/>
</dbReference>
<dbReference type="Pfam" id="PF01432">
    <property type="entry name" value="Peptidase_M3"/>
    <property type="match status" value="1"/>
</dbReference>